<feature type="compositionally biased region" description="Low complexity" evidence="1">
    <location>
        <begin position="207"/>
        <end position="217"/>
    </location>
</feature>
<feature type="region of interest" description="Disordered" evidence="1">
    <location>
        <begin position="324"/>
        <end position="355"/>
    </location>
</feature>
<feature type="domain" description="DUF5860" evidence="2">
    <location>
        <begin position="407"/>
        <end position="572"/>
    </location>
</feature>
<protein>
    <recommendedName>
        <fullName evidence="2">DUF5860 domain-containing protein</fullName>
    </recommendedName>
</protein>
<dbReference type="GeneID" id="36843221"/>
<accession>A0A2U7UDG3</accession>
<evidence type="ECO:0000259" key="2">
    <source>
        <dbReference type="Pfam" id="PF19178"/>
    </source>
</evidence>
<dbReference type="Pfam" id="PF19178">
    <property type="entry name" value="DUF5860"/>
    <property type="match status" value="1"/>
</dbReference>
<evidence type="ECO:0000313" key="3">
    <source>
        <dbReference type="EMBL" id="AVK76508.1"/>
    </source>
</evidence>
<proteinExistence type="predicted"/>
<dbReference type="KEGG" id="vg:36843221"/>
<evidence type="ECO:0000256" key="1">
    <source>
        <dbReference type="SAM" id="MobiDB-lite"/>
    </source>
</evidence>
<dbReference type="Proteomes" id="UP000249287">
    <property type="component" value="Segment"/>
</dbReference>
<dbReference type="EMBL" id="MG011690">
    <property type="protein sequence ID" value="AVK76508.1"/>
    <property type="molecule type" value="Genomic_DNA"/>
</dbReference>
<feature type="region of interest" description="Disordered" evidence="1">
    <location>
        <begin position="367"/>
        <end position="406"/>
    </location>
</feature>
<sequence>MPFTSCICAAHPPPAAPTEMDRNYGHIVPAGTHRAPLSVKDALKRTPNMNAQCMHVLLDIDEMIGLACKEHALHYPYDPLVHVIRCRRWTADSPGAVDLVAMHIDWHSDCRYTIAQTALHHCCRMVSCREAGVSNRAVLSAHVAKEDGATKAWLQLYIEPVNESDSATLSSSSPLDTTGVVDGIGDDTDAMACETLPLGEPLPIDPVPSSSLPAAPSTDTKMPRKCAEQGEATPQGVLKVLGLYPCLSVESRKTLAALVRSFGRLACDWVADVGPSHMSTIIVPARGDTACVVQSIKNMVGLHGRVSLSASSQPSGGVVLAVAPSQGRTSPKGGAKDAPHATATPPHFILPKPEPVDTAKTIPTTTIAKADNVCDSNVPPAQPTPRRDSAPESPEQAVPRATAAPAQTPMDIVTLYPTMTTRDAGYVFAAENQLVGVPHHWVIPTTMLAMRTKCVSVSLRAAPAAMARAVSEHAGLREGTKKVVLALCKDADETARVLCSIVDVLPGPEKQSPTQLAALYPHLALTDAVSVGALEARLCAVPHVWVTRWPNAFPSQRALLAADTAHTLGIADLLSDGMVGHENAWLVLSLERSDDGNLWLCYSRASPQTASA</sequence>
<name>A0A2U7UDG3_9VIRU</name>
<dbReference type="RefSeq" id="YP_009482511.1">
    <property type="nucleotide sequence ID" value="NC_037666.1"/>
</dbReference>
<organism evidence="3">
    <name type="scientific">Pandoravirus neocaledonia</name>
    <dbReference type="NCBI Taxonomy" id="2107708"/>
    <lineage>
        <taxon>Viruses</taxon>
        <taxon>Pandoravirus</taxon>
    </lineage>
</organism>
<dbReference type="InterPro" id="IPR043848">
    <property type="entry name" value="DUF5860"/>
</dbReference>
<gene>
    <name evidence="3" type="ORF">pneo_cds_901</name>
</gene>
<reference evidence="3" key="1">
    <citation type="journal article" date="2018" name="Nat. Commun.">
        <title>Diversity and evolution of the emerging Pandoraviridae family.</title>
        <authorList>
            <person name="Legendre M."/>
            <person name="Fabre E."/>
            <person name="Poirot O."/>
            <person name="Jeudy S."/>
            <person name="Lartigue A."/>
            <person name="Alempic J.M."/>
            <person name="Beucher L."/>
            <person name="Philippe N."/>
            <person name="Bertaux L."/>
            <person name="Christo-Foroux E."/>
            <person name="Labadie K."/>
            <person name="Coute Y."/>
            <person name="Abergel C."/>
            <person name="Claverie J.M."/>
        </authorList>
    </citation>
    <scope>NUCLEOTIDE SEQUENCE [LARGE SCALE GENOMIC DNA]</scope>
    <source>
        <strain evidence="3">Neocaledonia</strain>
    </source>
</reference>
<feature type="region of interest" description="Disordered" evidence="1">
    <location>
        <begin position="200"/>
        <end position="229"/>
    </location>
</feature>